<reference evidence="6" key="1">
    <citation type="submission" date="2021-02" db="EMBL/GenBank/DDBJ databases">
        <title>Natronogracilivirga saccharolytica gen. nov. sp. nov. a new anaerobic, haloalkiliphilic carbohydrate-fermenting bacterium from soda lake and proposing of Cyclonatronumiaceae fam. nov. in the phylum Balneolaeota.</title>
        <authorList>
            <person name="Zhilina T.N."/>
            <person name="Sorokin D.Y."/>
            <person name="Zavarzina D.G."/>
            <person name="Toshchakov S.V."/>
            <person name="Kublanov I.V."/>
        </authorList>
    </citation>
    <scope>NUCLEOTIDE SEQUENCE</scope>
    <source>
        <strain evidence="6">Z-1702</strain>
    </source>
</reference>
<dbReference type="EMBL" id="JAFIDN010000005">
    <property type="protein sequence ID" value="MBP3192605.1"/>
    <property type="molecule type" value="Genomic_DNA"/>
</dbReference>
<evidence type="ECO:0000256" key="3">
    <source>
        <dbReference type="ARBA" id="ARBA00022801"/>
    </source>
</evidence>
<dbReference type="GO" id="GO:0016740">
    <property type="term" value="F:transferase activity"/>
    <property type="evidence" value="ECO:0007669"/>
    <property type="project" value="UniProtKB-KW"/>
</dbReference>
<proteinExistence type="inferred from homology"/>
<evidence type="ECO:0000256" key="2">
    <source>
        <dbReference type="ARBA" id="ARBA00022679"/>
    </source>
</evidence>
<evidence type="ECO:0000313" key="6">
    <source>
        <dbReference type="EMBL" id="MBP3192605.1"/>
    </source>
</evidence>
<sequence>MKKLITVIALIALISACRTAEPVIEPEKPRFSEVDAPTFYREAMSSDGMVVTAHPLGSKAGREMLEKGGNAVDAAVAAAFAIAVLEPNMSGLGGSGAMTFWSHEKGRADYLDFYAALGEDPDYALDIDPDSLRTRERGVAIPGMVDGLLQALEKYGNLERQAVLAPAIELAEEGFTVHHLLAHIFENYSDRFTHDEEAKAVFYPDGEPLRAGDRLVQPQLAEVLRKIATDGRDGFYSGEVAERTIETLSEGNSVLTLEDFENYSANWRGALCEEWDGRRILTSPPSLAGHEVILALKLLERSGIHHMDHPVADGEALGALVDAIRIAMADRTKWHGDPSYVDLPVAGMISDEYASLRAGAMGGDVPDTMHAGNPWTATERYTAPSACTGDGYFRLPLNIEKQDEDSLRQHIPSEYLEYAEEEDDDQQTTHISVVDSKGNAVSMTNTLGLYFGSGVFSDGIFYNSAATNFGGSYGSIRGPNRTAHSSTAPTIVLSGNKVELVAGSPGSGRIPPAVVSMIVHTLMYDLHPADAIRMPRVFPVPNNRRVRLERGFSAEALKTLNERGYVIAPSNYPMNMYFGGVQMIRVLEDGTMIGVSDPRRDGSPAGL</sequence>
<evidence type="ECO:0000256" key="5">
    <source>
        <dbReference type="SAM" id="SignalP"/>
    </source>
</evidence>
<comment type="similarity">
    <text evidence="1">Belongs to the gamma-glutamyltransferase family.</text>
</comment>
<feature type="chain" id="PRO_5035149644" evidence="5">
    <location>
        <begin position="21"/>
        <end position="607"/>
    </location>
</feature>
<organism evidence="6 7">
    <name type="scientific">Natronogracilivirga saccharolytica</name>
    <dbReference type="NCBI Taxonomy" id="2812953"/>
    <lineage>
        <taxon>Bacteria</taxon>
        <taxon>Pseudomonadati</taxon>
        <taxon>Balneolota</taxon>
        <taxon>Balneolia</taxon>
        <taxon>Balneolales</taxon>
        <taxon>Cyclonatronaceae</taxon>
        <taxon>Natronogracilivirga</taxon>
    </lineage>
</organism>
<evidence type="ECO:0000256" key="4">
    <source>
        <dbReference type="ARBA" id="ARBA00023145"/>
    </source>
</evidence>
<name>A0A8J7UUP0_9BACT</name>
<dbReference type="Proteomes" id="UP000673975">
    <property type="component" value="Unassembled WGS sequence"/>
</dbReference>
<dbReference type="Gene3D" id="3.60.20.40">
    <property type="match status" value="1"/>
</dbReference>
<gene>
    <name evidence="6" type="ORF">NATSA_08010</name>
</gene>
<dbReference type="Gene3D" id="1.10.246.130">
    <property type="match status" value="1"/>
</dbReference>
<dbReference type="AlphaFoldDB" id="A0A8J7UUP0"/>
<keyword evidence="3" id="KW-0378">Hydrolase</keyword>
<dbReference type="PRINTS" id="PR01210">
    <property type="entry name" value="GGTRANSPTASE"/>
</dbReference>
<evidence type="ECO:0000313" key="7">
    <source>
        <dbReference type="Proteomes" id="UP000673975"/>
    </source>
</evidence>
<keyword evidence="7" id="KW-1185">Reference proteome</keyword>
<accession>A0A8J7UUP0</accession>
<dbReference type="GO" id="GO:0016787">
    <property type="term" value="F:hydrolase activity"/>
    <property type="evidence" value="ECO:0007669"/>
    <property type="project" value="UniProtKB-KW"/>
</dbReference>
<dbReference type="InterPro" id="IPR043138">
    <property type="entry name" value="GGT_lsub"/>
</dbReference>
<protein>
    <submittedName>
        <fullName evidence="6">Gamma-glutamyltransferase</fullName>
    </submittedName>
</protein>
<keyword evidence="5" id="KW-0732">Signal</keyword>
<dbReference type="PANTHER" id="PTHR43199:SF1">
    <property type="entry name" value="GLUTATHIONE HYDROLASE PROENZYME"/>
    <property type="match status" value="1"/>
</dbReference>
<keyword evidence="2" id="KW-0808">Transferase</keyword>
<dbReference type="PROSITE" id="PS51257">
    <property type="entry name" value="PROKAR_LIPOPROTEIN"/>
    <property type="match status" value="1"/>
</dbReference>
<keyword evidence="4" id="KW-0865">Zymogen</keyword>
<dbReference type="SUPFAM" id="SSF56235">
    <property type="entry name" value="N-terminal nucleophile aminohydrolases (Ntn hydrolases)"/>
    <property type="match status" value="1"/>
</dbReference>
<dbReference type="InterPro" id="IPR029055">
    <property type="entry name" value="Ntn_hydrolases_N"/>
</dbReference>
<feature type="signal peptide" evidence="5">
    <location>
        <begin position="1"/>
        <end position="20"/>
    </location>
</feature>
<evidence type="ECO:0000256" key="1">
    <source>
        <dbReference type="ARBA" id="ARBA00009381"/>
    </source>
</evidence>
<dbReference type="RefSeq" id="WP_210511505.1">
    <property type="nucleotide sequence ID" value="NZ_JAFIDN010000005.1"/>
</dbReference>
<dbReference type="InterPro" id="IPR051792">
    <property type="entry name" value="GGT_bact"/>
</dbReference>
<dbReference type="Pfam" id="PF01019">
    <property type="entry name" value="G_glu_transpept"/>
    <property type="match status" value="1"/>
</dbReference>
<dbReference type="PANTHER" id="PTHR43199">
    <property type="entry name" value="GLUTATHIONE HYDROLASE"/>
    <property type="match status" value="1"/>
</dbReference>
<dbReference type="InterPro" id="IPR043137">
    <property type="entry name" value="GGT_ssub_C"/>
</dbReference>
<comment type="caution">
    <text evidence="6">The sequence shown here is derived from an EMBL/GenBank/DDBJ whole genome shotgun (WGS) entry which is preliminary data.</text>
</comment>